<dbReference type="PANTHER" id="PTHR13693">
    <property type="entry name" value="CLASS II AMINOTRANSFERASE/8-AMINO-7-OXONONANOATE SYNTHASE"/>
    <property type="match status" value="1"/>
</dbReference>
<evidence type="ECO:0000256" key="6">
    <source>
        <dbReference type="RuleBase" id="RU003693"/>
    </source>
</evidence>
<comment type="caution">
    <text evidence="8">The sequence shown here is derived from an EMBL/GenBank/DDBJ whole genome shotgun (WGS) entry which is preliminary data.</text>
</comment>
<dbReference type="InterPro" id="IPR015422">
    <property type="entry name" value="PyrdxlP-dep_Trfase_small"/>
</dbReference>
<dbReference type="OrthoDB" id="9807157at2"/>
<dbReference type="Gene3D" id="3.90.1150.10">
    <property type="entry name" value="Aspartate Aminotransferase, domain 1"/>
    <property type="match status" value="1"/>
</dbReference>
<dbReference type="EC" id="2.3.1.47" evidence="2"/>
<dbReference type="SUPFAM" id="SSF53383">
    <property type="entry name" value="PLP-dependent transferases"/>
    <property type="match status" value="1"/>
</dbReference>
<dbReference type="PANTHER" id="PTHR13693:SF3">
    <property type="entry name" value="LD36009P"/>
    <property type="match status" value="1"/>
</dbReference>
<dbReference type="Gene3D" id="3.40.640.10">
    <property type="entry name" value="Type I PLP-dependent aspartate aminotransferase-like (Major domain)"/>
    <property type="match status" value="1"/>
</dbReference>
<evidence type="ECO:0000256" key="1">
    <source>
        <dbReference type="ARBA" id="ARBA00001933"/>
    </source>
</evidence>
<dbReference type="EMBL" id="SLWS01000002">
    <property type="protein sequence ID" value="TCO62241.1"/>
    <property type="molecule type" value="Genomic_DNA"/>
</dbReference>
<dbReference type="RefSeq" id="WP_132113862.1">
    <property type="nucleotide sequence ID" value="NZ_SLWS01000002.1"/>
</dbReference>
<gene>
    <name evidence="8" type="ORF">EV192_102378</name>
</gene>
<dbReference type="AlphaFoldDB" id="A0A4R2JPW7"/>
<reference evidence="8 9" key="1">
    <citation type="submission" date="2019-03" db="EMBL/GenBank/DDBJ databases">
        <title>Genomic Encyclopedia of Type Strains, Phase IV (KMG-IV): sequencing the most valuable type-strain genomes for metagenomic binning, comparative biology and taxonomic classification.</title>
        <authorList>
            <person name="Goeker M."/>
        </authorList>
    </citation>
    <scope>NUCLEOTIDE SEQUENCE [LARGE SCALE GENOMIC DNA]</scope>
    <source>
        <strain evidence="8 9">DSM 45934</strain>
    </source>
</reference>
<dbReference type="InterPro" id="IPR001917">
    <property type="entry name" value="Aminotrans_II_pyridoxalP_BS"/>
</dbReference>
<evidence type="ECO:0000313" key="8">
    <source>
        <dbReference type="EMBL" id="TCO62241.1"/>
    </source>
</evidence>
<comment type="similarity">
    <text evidence="6">Belongs to the class-II pyridoxal-phosphate-dependent aminotransferase family.</text>
</comment>
<dbReference type="InterPro" id="IPR015424">
    <property type="entry name" value="PyrdxlP-dep_Trfase"/>
</dbReference>
<dbReference type="GO" id="GO:0030170">
    <property type="term" value="F:pyridoxal phosphate binding"/>
    <property type="evidence" value="ECO:0007669"/>
    <property type="project" value="InterPro"/>
</dbReference>
<proteinExistence type="inferred from homology"/>
<keyword evidence="4 6" id="KW-0663">Pyridoxal phosphate</keyword>
<protein>
    <recommendedName>
        <fullName evidence="2">8-amino-7-oxononanoate synthase</fullName>
        <ecNumber evidence="2">2.3.1.47</ecNumber>
    </recommendedName>
</protein>
<sequence>MDIFEKVHSFTAARDAMAAGLYPYFIVLDGHEGAEVRHRGRDLVMCGSNNYLGLTTDPRVKAASRAAIDEFGTSCTGSRFLNGNLELHETLERELAEFCGRQDALVFSTGYQANLGAVSGLAGRGDVVLIDRAAHASAIDAAALSGAKVRTFRHDDPESLRRQLRACPPDAGKLVVVDGVYSMEGDICSLPDLLSVCHEHGARLILDDAHGLGVLADGRGTESHFGLADRVDLLTVTFSKSLASVGGAVIGDADVIHYLRHHARSLIFSASMSPANTAAALAALRVLKEEPWRVDHVHENATYVRDGLRRMGVDVGASSTPILPVPTKDLLDTFGVWKSLLGKGVYVNPVVPPAASYRLRMSFMATHTVDHLDRVLSAFESEFASRPAAVLQA</sequence>
<keyword evidence="3" id="KW-0808">Transferase</keyword>
<evidence type="ECO:0000256" key="5">
    <source>
        <dbReference type="ARBA" id="ARBA00047715"/>
    </source>
</evidence>
<organism evidence="8 9">
    <name type="scientific">Actinocrispum wychmicini</name>
    <dbReference type="NCBI Taxonomy" id="1213861"/>
    <lineage>
        <taxon>Bacteria</taxon>
        <taxon>Bacillati</taxon>
        <taxon>Actinomycetota</taxon>
        <taxon>Actinomycetes</taxon>
        <taxon>Pseudonocardiales</taxon>
        <taxon>Pseudonocardiaceae</taxon>
        <taxon>Actinocrispum</taxon>
    </lineage>
</organism>
<dbReference type="InterPro" id="IPR015421">
    <property type="entry name" value="PyrdxlP-dep_Trfase_major"/>
</dbReference>
<evidence type="ECO:0000256" key="3">
    <source>
        <dbReference type="ARBA" id="ARBA00022679"/>
    </source>
</evidence>
<evidence type="ECO:0000259" key="7">
    <source>
        <dbReference type="Pfam" id="PF00155"/>
    </source>
</evidence>
<feature type="domain" description="Aminotransferase class I/classII large" evidence="7">
    <location>
        <begin position="46"/>
        <end position="378"/>
    </location>
</feature>
<dbReference type="Proteomes" id="UP000295680">
    <property type="component" value="Unassembled WGS sequence"/>
</dbReference>
<dbReference type="GO" id="GO:0008710">
    <property type="term" value="F:8-amino-7-oxononanoate synthase activity"/>
    <property type="evidence" value="ECO:0007669"/>
    <property type="project" value="UniProtKB-EC"/>
</dbReference>
<name>A0A4R2JPW7_9PSEU</name>
<evidence type="ECO:0000313" key="9">
    <source>
        <dbReference type="Proteomes" id="UP000295680"/>
    </source>
</evidence>
<accession>A0A4R2JPW7</accession>
<dbReference type="InterPro" id="IPR050087">
    <property type="entry name" value="AON_synthase_class-II"/>
</dbReference>
<keyword evidence="9" id="KW-1185">Reference proteome</keyword>
<dbReference type="PROSITE" id="PS00599">
    <property type="entry name" value="AA_TRANSFER_CLASS_2"/>
    <property type="match status" value="1"/>
</dbReference>
<evidence type="ECO:0000256" key="4">
    <source>
        <dbReference type="ARBA" id="ARBA00022898"/>
    </source>
</evidence>
<comment type="catalytic activity">
    <reaction evidence="5">
        <text>6-carboxyhexanoyl-[ACP] + L-alanine + H(+) = (8S)-8-amino-7-oxononanoate + holo-[ACP] + CO2</text>
        <dbReference type="Rhea" id="RHEA:42288"/>
        <dbReference type="Rhea" id="RHEA-COMP:9685"/>
        <dbReference type="Rhea" id="RHEA-COMP:9955"/>
        <dbReference type="ChEBI" id="CHEBI:15378"/>
        <dbReference type="ChEBI" id="CHEBI:16526"/>
        <dbReference type="ChEBI" id="CHEBI:57972"/>
        <dbReference type="ChEBI" id="CHEBI:64479"/>
        <dbReference type="ChEBI" id="CHEBI:78846"/>
        <dbReference type="ChEBI" id="CHEBI:149468"/>
        <dbReference type="EC" id="2.3.1.47"/>
    </reaction>
</comment>
<comment type="cofactor">
    <cofactor evidence="1 6">
        <name>pyridoxal 5'-phosphate</name>
        <dbReference type="ChEBI" id="CHEBI:597326"/>
    </cofactor>
</comment>
<evidence type="ECO:0000256" key="2">
    <source>
        <dbReference type="ARBA" id="ARBA00013187"/>
    </source>
</evidence>
<dbReference type="Pfam" id="PF00155">
    <property type="entry name" value="Aminotran_1_2"/>
    <property type="match status" value="1"/>
</dbReference>
<dbReference type="InterPro" id="IPR004839">
    <property type="entry name" value="Aminotransferase_I/II_large"/>
</dbReference>